<dbReference type="Proteomes" id="UP001235712">
    <property type="component" value="Unassembled WGS sequence"/>
</dbReference>
<gene>
    <name evidence="3" type="ORF">J2S57_000946</name>
</gene>
<keyword evidence="2" id="KW-0812">Transmembrane</keyword>
<proteinExistence type="predicted"/>
<organism evidence="3 4">
    <name type="scientific">Kineosporia succinea</name>
    <dbReference type="NCBI Taxonomy" id="84632"/>
    <lineage>
        <taxon>Bacteria</taxon>
        <taxon>Bacillati</taxon>
        <taxon>Actinomycetota</taxon>
        <taxon>Actinomycetes</taxon>
        <taxon>Kineosporiales</taxon>
        <taxon>Kineosporiaceae</taxon>
        <taxon>Kineosporia</taxon>
    </lineage>
</organism>
<evidence type="ECO:0000256" key="2">
    <source>
        <dbReference type="SAM" id="Phobius"/>
    </source>
</evidence>
<evidence type="ECO:0000256" key="1">
    <source>
        <dbReference type="SAM" id="MobiDB-lite"/>
    </source>
</evidence>
<comment type="caution">
    <text evidence="3">The sequence shown here is derived from an EMBL/GenBank/DDBJ whole genome shotgun (WGS) entry which is preliminary data.</text>
</comment>
<feature type="compositionally biased region" description="Basic and acidic residues" evidence="1">
    <location>
        <begin position="209"/>
        <end position="226"/>
    </location>
</feature>
<feature type="transmembrane region" description="Helical" evidence="2">
    <location>
        <begin position="12"/>
        <end position="35"/>
    </location>
</feature>
<dbReference type="RefSeq" id="WP_307238733.1">
    <property type="nucleotide sequence ID" value="NZ_JAUSQZ010000001.1"/>
</dbReference>
<evidence type="ECO:0000313" key="3">
    <source>
        <dbReference type="EMBL" id="MDP9825197.1"/>
    </source>
</evidence>
<keyword evidence="2" id="KW-1133">Transmembrane helix</keyword>
<reference evidence="3 4" key="1">
    <citation type="submission" date="2023-07" db="EMBL/GenBank/DDBJ databases">
        <title>Sequencing the genomes of 1000 actinobacteria strains.</title>
        <authorList>
            <person name="Klenk H.-P."/>
        </authorList>
    </citation>
    <scope>NUCLEOTIDE SEQUENCE [LARGE SCALE GENOMIC DNA]</scope>
    <source>
        <strain evidence="3 4">DSM 44388</strain>
    </source>
</reference>
<feature type="transmembrane region" description="Helical" evidence="2">
    <location>
        <begin position="119"/>
        <end position="137"/>
    </location>
</feature>
<keyword evidence="2" id="KW-0472">Membrane</keyword>
<sequence>MTWTELMDTPAAPAALAALGAVAAALIAALGATLSGRKRHLDRLREAVAADAELAGKVPEDSEARKLLLGTIDHTVGQLTYEQRRTSYRYYRQLAGVVPIAFFALVGWASLVTGFATKGVPVSLVTIPLVAIVAYGVGRLQAVVVRFVNDERAAAGDSPLTPPPWAVRLSRTLARWIKNPTRWREYPDAGSGAALADGRGRPDAVQPETPERSAAEVDPERSPRTT</sequence>
<feature type="region of interest" description="Disordered" evidence="1">
    <location>
        <begin position="185"/>
        <end position="226"/>
    </location>
</feature>
<feature type="transmembrane region" description="Helical" evidence="2">
    <location>
        <begin position="94"/>
        <end position="113"/>
    </location>
</feature>
<protein>
    <submittedName>
        <fullName evidence="3">Uncharacterized protein</fullName>
    </submittedName>
</protein>
<evidence type="ECO:0000313" key="4">
    <source>
        <dbReference type="Proteomes" id="UP001235712"/>
    </source>
</evidence>
<keyword evidence="4" id="KW-1185">Reference proteome</keyword>
<name>A0ABT9NY71_9ACTN</name>
<dbReference type="EMBL" id="JAUSQZ010000001">
    <property type="protein sequence ID" value="MDP9825197.1"/>
    <property type="molecule type" value="Genomic_DNA"/>
</dbReference>
<accession>A0ABT9NY71</accession>